<sequence>MKANKTVITNYFQADHDRLDLLLDQYREKKKKDMPAAKPFFREFLRGLLRHIIWEENVLFPCFEKMTGTAIGPTEVMRREHQMIANILDRMHKKVKISNAGTEGEEEELLAVLKPHNEKEENILYPAIDQCISPEQAAQLFLQMEEIPESRIEACCQTG</sequence>
<dbReference type="PANTHER" id="PTHR35585">
    <property type="entry name" value="HHE DOMAIN PROTEIN (AFU_ORTHOLOGUE AFUA_4G00730)"/>
    <property type="match status" value="1"/>
</dbReference>
<feature type="domain" description="Hemerythrin-like" evidence="1">
    <location>
        <begin position="8"/>
        <end position="128"/>
    </location>
</feature>
<dbReference type="EMBL" id="PCVY01000044">
    <property type="protein sequence ID" value="PIQ86385.1"/>
    <property type="molecule type" value="Genomic_DNA"/>
</dbReference>
<evidence type="ECO:0000313" key="2">
    <source>
        <dbReference type="EMBL" id="PIQ86385.1"/>
    </source>
</evidence>
<organism evidence="2 3">
    <name type="scientific">Candidatus Abzuiibacterium crystallinum</name>
    <dbReference type="NCBI Taxonomy" id="1974748"/>
    <lineage>
        <taxon>Bacteria</taxon>
        <taxon>Pseudomonadati</taxon>
        <taxon>Candidatus Omnitrophota</taxon>
        <taxon>Candidatus Abzuiibacterium</taxon>
    </lineage>
</organism>
<dbReference type="Pfam" id="PF01814">
    <property type="entry name" value="Hemerythrin"/>
    <property type="match status" value="1"/>
</dbReference>
<comment type="caution">
    <text evidence="2">The sequence shown here is derived from an EMBL/GenBank/DDBJ whole genome shotgun (WGS) entry which is preliminary data.</text>
</comment>
<gene>
    <name evidence="2" type="ORF">COV74_04825</name>
</gene>
<evidence type="ECO:0000313" key="3">
    <source>
        <dbReference type="Proteomes" id="UP000230859"/>
    </source>
</evidence>
<dbReference type="InterPro" id="IPR012312">
    <property type="entry name" value="Hemerythrin-like"/>
</dbReference>
<dbReference type="Gene3D" id="1.20.120.520">
    <property type="entry name" value="nmb1532 protein domain like"/>
    <property type="match status" value="1"/>
</dbReference>
<accession>A0A2H0LSB4</accession>
<reference evidence="2 3" key="1">
    <citation type="submission" date="2017-09" db="EMBL/GenBank/DDBJ databases">
        <title>Depth-based differentiation of microbial function through sediment-hosted aquifers and enrichment of novel symbionts in the deep terrestrial subsurface.</title>
        <authorList>
            <person name="Probst A.J."/>
            <person name="Ladd B."/>
            <person name="Jarett J.K."/>
            <person name="Geller-Mcgrath D.E."/>
            <person name="Sieber C.M."/>
            <person name="Emerson J.B."/>
            <person name="Anantharaman K."/>
            <person name="Thomas B.C."/>
            <person name="Malmstrom R."/>
            <person name="Stieglmeier M."/>
            <person name="Klingl A."/>
            <person name="Woyke T."/>
            <person name="Ryan C.M."/>
            <person name="Banfield J.F."/>
        </authorList>
    </citation>
    <scope>NUCLEOTIDE SEQUENCE [LARGE SCALE GENOMIC DNA]</scope>
    <source>
        <strain evidence="2">CG11_big_fil_rev_8_21_14_0_20_45_26</strain>
    </source>
</reference>
<dbReference type="AlphaFoldDB" id="A0A2H0LSB4"/>
<evidence type="ECO:0000259" key="1">
    <source>
        <dbReference type="Pfam" id="PF01814"/>
    </source>
</evidence>
<dbReference type="PANTHER" id="PTHR35585:SF1">
    <property type="entry name" value="HHE DOMAIN PROTEIN (AFU_ORTHOLOGUE AFUA_4G00730)"/>
    <property type="match status" value="1"/>
</dbReference>
<proteinExistence type="predicted"/>
<protein>
    <recommendedName>
        <fullName evidence="1">Hemerythrin-like domain-containing protein</fullName>
    </recommendedName>
</protein>
<dbReference type="Proteomes" id="UP000230859">
    <property type="component" value="Unassembled WGS sequence"/>
</dbReference>
<name>A0A2H0LSB4_9BACT</name>